<dbReference type="InParanoid" id="A0A0G4ERT8"/>
<evidence type="ECO:0008006" key="4">
    <source>
        <dbReference type="Google" id="ProtNLM"/>
    </source>
</evidence>
<dbReference type="VEuPathDB" id="CryptoDB:Vbra_12844"/>
<dbReference type="AlphaFoldDB" id="A0A0G4ERT8"/>
<proteinExistence type="predicted"/>
<organism evidence="2 3">
    <name type="scientific">Vitrella brassicaformis (strain CCMP3155)</name>
    <dbReference type="NCBI Taxonomy" id="1169540"/>
    <lineage>
        <taxon>Eukaryota</taxon>
        <taxon>Sar</taxon>
        <taxon>Alveolata</taxon>
        <taxon>Colpodellida</taxon>
        <taxon>Vitrellaceae</taxon>
        <taxon>Vitrella</taxon>
    </lineage>
</organism>
<reference evidence="2 3" key="1">
    <citation type="submission" date="2014-11" db="EMBL/GenBank/DDBJ databases">
        <authorList>
            <person name="Zhu J."/>
            <person name="Qi W."/>
            <person name="Song R."/>
        </authorList>
    </citation>
    <scope>NUCLEOTIDE SEQUENCE [LARGE SCALE GENOMIC DNA]</scope>
</reference>
<accession>A0A0G4ERT8</accession>
<feature type="signal peptide" evidence="1">
    <location>
        <begin position="1"/>
        <end position="17"/>
    </location>
</feature>
<gene>
    <name evidence="2" type="ORF">Vbra_12844</name>
</gene>
<protein>
    <recommendedName>
        <fullName evidence="4">Ubiquinone biosynthesis protein</fullName>
    </recommendedName>
</protein>
<dbReference type="EMBL" id="CDMY01000295">
    <property type="protein sequence ID" value="CEM00575.1"/>
    <property type="molecule type" value="Genomic_DNA"/>
</dbReference>
<evidence type="ECO:0000313" key="3">
    <source>
        <dbReference type="Proteomes" id="UP000041254"/>
    </source>
</evidence>
<keyword evidence="3" id="KW-1185">Reference proteome</keyword>
<feature type="chain" id="PRO_5005187526" description="Ubiquinone biosynthesis protein" evidence="1">
    <location>
        <begin position="18"/>
        <end position="268"/>
    </location>
</feature>
<dbReference type="Proteomes" id="UP000041254">
    <property type="component" value="Unassembled WGS sequence"/>
</dbReference>
<keyword evidence="1" id="KW-0732">Signal</keyword>
<name>A0A0G4ERT8_VITBC</name>
<evidence type="ECO:0000313" key="2">
    <source>
        <dbReference type="EMBL" id="CEM00575.1"/>
    </source>
</evidence>
<evidence type="ECO:0000256" key="1">
    <source>
        <dbReference type="SAM" id="SignalP"/>
    </source>
</evidence>
<sequence length="268" mass="30047">MLAVVLRMAMMLSIAASSNYQPLFIPPQHHVHGCTLHSFWKLHRIPTTPPIAAKAADTALTALTSSSDESSWVLARRRYHVGGDLVSCSLVSALLLLADPPLAQAAEDLRRTLVNLVRIRECIRQLVAKAERQDVSTLALRVKELFKEYGFRQNVDEAESALPRNVRAKGVEHGRDALEYLAQAIEYDGWNKVSKTIPQSRVALKTMTPEKVQFTAQALRASERELNSLLRMFPAAQVLEAEMLCEELYGRQIAEWVAQTDLGIKMRF</sequence>